<dbReference type="AlphaFoldDB" id="A0A857MNM2"/>
<dbReference type="PROSITE" id="PS00041">
    <property type="entry name" value="HTH_ARAC_FAMILY_1"/>
    <property type="match status" value="1"/>
</dbReference>
<dbReference type="SMART" id="SM00342">
    <property type="entry name" value="HTH_ARAC"/>
    <property type="match status" value="1"/>
</dbReference>
<organism evidence="5">
    <name type="scientific">Gordonia amarae</name>
    <dbReference type="NCBI Taxonomy" id="36821"/>
    <lineage>
        <taxon>Bacteria</taxon>
        <taxon>Bacillati</taxon>
        <taxon>Actinomycetota</taxon>
        <taxon>Actinomycetes</taxon>
        <taxon>Mycobacteriales</taxon>
        <taxon>Gordoniaceae</taxon>
        <taxon>Gordonia</taxon>
    </lineage>
</organism>
<dbReference type="GO" id="GO:0043565">
    <property type="term" value="F:sequence-specific DNA binding"/>
    <property type="evidence" value="ECO:0007669"/>
    <property type="project" value="InterPro"/>
</dbReference>
<dbReference type="Pfam" id="PF20240">
    <property type="entry name" value="DUF6597"/>
    <property type="match status" value="1"/>
</dbReference>
<evidence type="ECO:0000256" key="3">
    <source>
        <dbReference type="ARBA" id="ARBA00023163"/>
    </source>
</evidence>
<dbReference type="InterPro" id="IPR020449">
    <property type="entry name" value="Tscrpt_reg_AraC-type_HTH"/>
</dbReference>
<evidence type="ECO:0000256" key="4">
    <source>
        <dbReference type="SAM" id="MobiDB-lite"/>
    </source>
</evidence>
<dbReference type="PANTHER" id="PTHR46796:SF12">
    <property type="entry name" value="HTH-TYPE DNA-BINDING TRANSCRIPTIONAL ACTIVATOR EUTR"/>
    <property type="match status" value="1"/>
</dbReference>
<evidence type="ECO:0000256" key="2">
    <source>
        <dbReference type="ARBA" id="ARBA00023125"/>
    </source>
</evidence>
<evidence type="ECO:0000313" key="5">
    <source>
        <dbReference type="EMBL" id="QHN40997.1"/>
    </source>
</evidence>
<dbReference type="RefSeq" id="WP_005193136.1">
    <property type="nucleotide sequence ID" value="NZ_CP045804.1"/>
</dbReference>
<keyword evidence="2" id="KW-0238">DNA-binding</keyword>
<proteinExistence type="predicted"/>
<dbReference type="InterPro" id="IPR009057">
    <property type="entry name" value="Homeodomain-like_sf"/>
</dbReference>
<dbReference type="InterPro" id="IPR050204">
    <property type="entry name" value="AraC_XylS_family_regulators"/>
</dbReference>
<dbReference type="Gene3D" id="1.10.10.60">
    <property type="entry name" value="Homeodomain-like"/>
    <property type="match status" value="1"/>
</dbReference>
<dbReference type="SUPFAM" id="SSF46689">
    <property type="entry name" value="Homeodomain-like"/>
    <property type="match status" value="1"/>
</dbReference>
<dbReference type="PANTHER" id="PTHR46796">
    <property type="entry name" value="HTH-TYPE TRANSCRIPTIONAL ACTIVATOR RHAS-RELATED"/>
    <property type="match status" value="1"/>
</dbReference>
<sequence length="278" mass="30204">MTDTDDPRGVLYPARLPTFRRVPAPDDLAALVRWFWIPVWRLAPGRTSRQNLLPFPASNLVVQHDGIVLSGPTTSASYRDLRGHGWAVGILLRPAGIVAIHQAPKEIRDTEIPFEARGLYDDICAAMTDPEDAGAQDRAVAIYGEWLRATLPEPDETALLANSMEDIVAGDRTVLRVDDLAERLSVSVRTLQRLADRYVGLAPLAIIRRYRLQEGAARLRAEPGTAVGDVAADLGYADQAHFTSDFTRTLGMSPTAYRRGAGGPEVGASGGERSPDPS</sequence>
<keyword evidence="3" id="KW-0804">Transcription</keyword>
<feature type="region of interest" description="Disordered" evidence="4">
    <location>
        <begin position="253"/>
        <end position="278"/>
    </location>
</feature>
<name>A0A857MNM2_9ACTN</name>
<dbReference type="Pfam" id="PF12833">
    <property type="entry name" value="HTH_18"/>
    <property type="match status" value="1"/>
</dbReference>
<reference evidence="5" key="1">
    <citation type="journal article" date="2021" name="Nat. Microbiol.">
        <title>Cocultivation of an ultrasmall environmental parasitic bacterium with lytic ability against bacteria associated with wastewater foams.</title>
        <authorList>
            <person name="Batinovic S."/>
            <person name="Rose J.J.A."/>
            <person name="Ratcliffe J."/>
            <person name="Seviour R.J."/>
            <person name="Petrovski S."/>
        </authorList>
    </citation>
    <scope>NUCLEOTIDE SEQUENCE</scope>
    <source>
        <strain evidence="5">CON44</strain>
    </source>
</reference>
<dbReference type="PROSITE" id="PS01124">
    <property type="entry name" value="HTH_ARAC_FAMILY_2"/>
    <property type="match status" value="1"/>
</dbReference>
<dbReference type="InterPro" id="IPR018062">
    <property type="entry name" value="HTH_AraC-typ_CS"/>
</dbReference>
<dbReference type="GO" id="GO:0003700">
    <property type="term" value="F:DNA-binding transcription factor activity"/>
    <property type="evidence" value="ECO:0007669"/>
    <property type="project" value="InterPro"/>
</dbReference>
<dbReference type="InterPro" id="IPR046532">
    <property type="entry name" value="DUF6597"/>
</dbReference>
<dbReference type="PRINTS" id="PR00032">
    <property type="entry name" value="HTHARAC"/>
</dbReference>
<feature type="compositionally biased region" description="Gly residues" evidence="4">
    <location>
        <begin position="260"/>
        <end position="270"/>
    </location>
</feature>
<dbReference type="InterPro" id="IPR018060">
    <property type="entry name" value="HTH_AraC"/>
</dbReference>
<protein>
    <submittedName>
        <fullName evidence="5">Helix-turn-helix domain-containing protein</fullName>
    </submittedName>
</protein>
<evidence type="ECO:0000256" key="1">
    <source>
        <dbReference type="ARBA" id="ARBA00023015"/>
    </source>
</evidence>
<keyword evidence="1" id="KW-0805">Transcription regulation</keyword>
<dbReference type="EMBL" id="CP045810">
    <property type="protein sequence ID" value="QHN40997.1"/>
    <property type="molecule type" value="Genomic_DNA"/>
</dbReference>
<accession>A0A857MNM2</accession>
<gene>
    <name evidence="5" type="ORF">GII30_19125</name>
</gene>